<sequence length="142" mass="15681">ADPKGSFFSDPSSQGDGLRSCLVTGNHGSECFFVSGFPGRYTPGPKKSSSTIDSHGRGFYDFSLSIPFPSPLEAEIACRSLDPDPEPRRSGVQRELTVIGNKLVLHWRAEEARFFRASITTFLDYLALVLQTMERFGPPEPH</sequence>
<dbReference type="Gene3D" id="3.30.310.50">
    <property type="entry name" value="Alpha-D-phosphohexomutase, C-terminal domain"/>
    <property type="match status" value="1"/>
</dbReference>
<dbReference type="AlphaFoldDB" id="A0A4X2KU61"/>
<dbReference type="InterPro" id="IPR015419">
    <property type="entry name" value="CTAG/Pcc1"/>
</dbReference>
<dbReference type="GO" id="GO:0005737">
    <property type="term" value="C:cytoplasm"/>
    <property type="evidence" value="ECO:0007669"/>
    <property type="project" value="UniProtKB-SubCell"/>
</dbReference>
<dbReference type="Proteomes" id="UP000314987">
    <property type="component" value="Unassembled WGS sequence"/>
</dbReference>
<dbReference type="Pfam" id="PF09341">
    <property type="entry name" value="Pcc1"/>
    <property type="match status" value="1"/>
</dbReference>
<dbReference type="PANTHER" id="PTHR31283">
    <property type="entry name" value="EKC/KEOPS COMPLEX SUBUNIT PCC1 FAMILY MEMBER"/>
    <property type="match status" value="1"/>
</dbReference>
<comment type="subcellular location">
    <subcellularLocation>
        <location evidence="2">Cytoplasm</location>
    </subcellularLocation>
    <subcellularLocation>
        <location evidence="1">Nucleus</location>
    </subcellularLocation>
</comment>
<protein>
    <recommendedName>
        <fullName evidence="9">L antigen family member 3</fullName>
    </recommendedName>
</protein>
<dbReference type="PANTHER" id="PTHR31283:SF5">
    <property type="entry name" value="EKC_KEOPS COMPLEX SUBUNIT LAGE3"/>
    <property type="match status" value="1"/>
</dbReference>
<reference evidence="10" key="2">
    <citation type="submission" date="2025-05" db="UniProtKB">
        <authorList>
            <consortium name="Ensembl"/>
        </authorList>
    </citation>
    <scope>IDENTIFICATION</scope>
</reference>
<comment type="function">
    <text evidence="7">Component of the EKC/KEOPS complex that is required for the formation of a threonylcarbamoyl group on adenosine at position 37 (t(6)A37) in tRNAs that read codons beginning with adenine. The complex is probably involved in the transfer of the threonylcarbamoyl moiety of threonylcarbamoyl-AMP (TC-AMP) to the N6 group of A37. LAGE3 functions as a dimerization module for the complex.</text>
</comment>
<dbReference type="Ensembl" id="ENSVURT00010026481.1">
    <property type="protein sequence ID" value="ENSVURP00010023268.1"/>
    <property type="gene ID" value="ENSVURG00010017834.1"/>
</dbReference>
<evidence type="ECO:0000256" key="2">
    <source>
        <dbReference type="ARBA" id="ARBA00004496"/>
    </source>
</evidence>
<accession>A0A4X2KU61</accession>
<evidence type="ECO:0000313" key="10">
    <source>
        <dbReference type="Ensembl" id="ENSVURP00010012855.1"/>
    </source>
</evidence>
<evidence type="ECO:0000256" key="3">
    <source>
        <dbReference type="ARBA" id="ARBA00007073"/>
    </source>
</evidence>
<reference evidence="11" key="1">
    <citation type="submission" date="2018-12" db="EMBL/GenBank/DDBJ databases">
        <authorList>
            <person name="Yazar S."/>
        </authorList>
    </citation>
    <scope>NUCLEOTIDE SEQUENCE [LARGE SCALE GENOMIC DNA]</scope>
</reference>
<dbReference type="GO" id="GO:0005634">
    <property type="term" value="C:nucleus"/>
    <property type="evidence" value="ECO:0007669"/>
    <property type="project" value="UniProtKB-SubCell"/>
</dbReference>
<dbReference type="GeneTree" id="ENSGT00410000025802"/>
<dbReference type="OMA" id="HQRVIGK"/>
<evidence type="ECO:0000256" key="5">
    <source>
        <dbReference type="ARBA" id="ARBA00022694"/>
    </source>
</evidence>
<evidence type="ECO:0000313" key="11">
    <source>
        <dbReference type="Proteomes" id="UP000314987"/>
    </source>
</evidence>
<evidence type="ECO:0000256" key="6">
    <source>
        <dbReference type="ARBA" id="ARBA00023242"/>
    </source>
</evidence>
<keyword evidence="5" id="KW-0819">tRNA processing</keyword>
<name>A0A4X2KU61_VOMUR</name>
<evidence type="ECO:0000256" key="7">
    <source>
        <dbReference type="ARBA" id="ARBA00053047"/>
    </source>
</evidence>
<dbReference type="GO" id="GO:0070525">
    <property type="term" value="P:tRNA threonylcarbamoyladenosine metabolic process"/>
    <property type="evidence" value="ECO:0007669"/>
    <property type="project" value="TreeGrafter"/>
</dbReference>
<organism evidence="10 11">
    <name type="scientific">Vombatus ursinus</name>
    <name type="common">Common wombat</name>
    <dbReference type="NCBI Taxonomy" id="29139"/>
    <lineage>
        <taxon>Eukaryota</taxon>
        <taxon>Metazoa</taxon>
        <taxon>Chordata</taxon>
        <taxon>Craniata</taxon>
        <taxon>Vertebrata</taxon>
        <taxon>Euteleostomi</taxon>
        <taxon>Mammalia</taxon>
        <taxon>Metatheria</taxon>
        <taxon>Diprotodontia</taxon>
        <taxon>Vombatidae</taxon>
        <taxon>Vombatus</taxon>
    </lineage>
</organism>
<evidence type="ECO:0000256" key="8">
    <source>
        <dbReference type="ARBA" id="ARBA00062157"/>
    </source>
</evidence>
<comment type="subunit">
    <text evidence="8">Component of the EKC/KEOPS complex composed of at least GON7, TP53RK, TPRKB, OSGEP and LAGE3; the whole complex dimerizes.</text>
</comment>
<comment type="similarity">
    <text evidence="3">Belongs to the CTAG/PCC1 family.</text>
</comment>
<keyword evidence="11" id="KW-1185">Reference proteome</keyword>
<keyword evidence="6" id="KW-0539">Nucleus</keyword>
<dbReference type="GO" id="GO:0000408">
    <property type="term" value="C:EKC/KEOPS complex"/>
    <property type="evidence" value="ECO:0007669"/>
    <property type="project" value="TreeGrafter"/>
</dbReference>
<evidence type="ECO:0000256" key="9">
    <source>
        <dbReference type="ARBA" id="ARBA00076355"/>
    </source>
</evidence>
<dbReference type="Ensembl" id="ENSVURT00010014628.1">
    <property type="protein sequence ID" value="ENSVURP00010012855.1"/>
    <property type="gene ID" value="ENSVURG00010009905.1"/>
</dbReference>
<dbReference type="GO" id="GO:0008033">
    <property type="term" value="P:tRNA processing"/>
    <property type="evidence" value="ECO:0007669"/>
    <property type="project" value="UniProtKB-KW"/>
</dbReference>
<keyword evidence="4" id="KW-0963">Cytoplasm</keyword>
<proteinExistence type="inferred from homology"/>
<dbReference type="FunFam" id="3.30.310.50:FF:000005">
    <property type="entry name" value="L antigen family member 3"/>
    <property type="match status" value="1"/>
</dbReference>
<evidence type="ECO:0000256" key="1">
    <source>
        <dbReference type="ARBA" id="ARBA00004123"/>
    </source>
</evidence>
<evidence type="ECO:0000256" key="4">
    <source>
        <dbReference type="ARBA" id="ARBA00022490"/>
    </source>
</evidence>